<feature type="domain" description="WHIM1" evidence="4">
    <location>
        <begin position="183"/>
        <end position="227"/>
    </location>
</feature>
<feature type="compositionally biased region" description="Low complexity" evidence="3">
    <location>
        <begin position="545"/>
        <end position="557"/>
    </location>
</feature>
<feature type="region of interest" description="Disordered" evidence="3">
    <location>
        <begin position="592"/>
        <end position="642"/>
    </location>
</feature>
<dbReference type="GO" id="GO:0005634">
    <property type="term" value="C:nucleus"/>
    <property type="evidence" value="ECO:0007669"/>
    <property type="project" value="UniProtKB-SubCell"/>
</dbReference>
<reference evidence="5" key="1">
    <citation type="submission" date="2023-01" db="EMBL/GenBank/DDBJ databases">
        <authorList>
            <person name="Van Ghelder C."/>
            <person name="Rancurel C."/>
        </authorList>
    </citation>
    <scope>NUCLEOTIDE SEQUENCE</scope>
    <source>
        <strain evidence="5">CNCM I-4278</strain>
    </source>
</reference>
<dbReference type="AlphaFoldDB" id="A0A9W4XJ25"/>
<comment type="subcellular location">
    <subcellularLocation>
        <location evidence="1">Nucleus</location>
    </subcellularLocation>
</comment>
<feature type="region of interest" description="Disordered" evidence="3">
    <location>
        <begin position="1"/>
        <end position="99"/>
    </location>
</feature>
<proteinExistence type="predicted"/>
<protein>
    <recommendedName>
        <fullName evidence="4">WHIM1 domain-containing protein</fullName>
    </recommendedName>
</protein>
<accession>A0A9W4XJ25</accession>
<comment type="caution">
    <text evidence="5">The sequence shown here is derived from an EMBL/GenBank/DDBJ whole genome shotgun (WGS) entry which is preliminary data.</text>
</comment>
<dbReference type="Pfam" id="PF15612">
    <property type="entry name" value="WHIM1"/>
    <property type="match status" value="1"/>
</dbReference>
<feature type="compositionally biased region" description="Acidic residues" evidence="3">
    <location>
        <begin position="476"/>
        <end position="521"/>
    </location>
</feature>
<feature type="compositionally biased region" description="Basic and acidic residues" evidence="3">
    <location>
        <begin position="439"/>
        <end position="449"/>
    </location>
</feature>
<name>A0A9W4XJ25_9PLEO</name>
<organism evidence="5 6">
    <name type="scientific">Periconia digitata</name>
    <dbReference type="NCBI Taxonomy" id="1303443"/>
    <lineage>
        <taxon>Eukaryota</taxon>
        <taxon>Fungi</taxon>
        <taxon>Dikarya</taxon>
        <taxon>Ascomycota</taxon>
        <taxon>Pezizomycotina</taxon>
        <taxon>Dothideomycetes</taxon>
        <taxon>Pleosporomycetidae</taxon>
        <taxon>Pleosporales</taxon>
        <taxon>Massarineae</taxon>
        <taxon>Periconiaceae</taxon>
        <taxon>Periconia</taxon>
    </lineage>
</organism>
<feature type="compositionally biased region" description="Low complexity" evidence="3">
    <location>
        <begin position="394"/>
        <end position="405"/>
    </location>
</feature>
<keyword evidence="2" id="KW-0539">Nucleus</keyword>
<evidence type="ECO:0000256" key="2">
    <source>
        <dbReference type="ARBA" id="ARBA00023242"/>
    </source>
</evidence>
<dbReference type="OrthoDB" id="349045at2759"/>
<gene>
    <name evidence="5" type="ORF">PDIGIT_LOCUS6507</name>
</gene>
<feature type="region of interest" description="Disordered" evidence="3">
    <location>
        <begin position="376"/>
        <end position="569"/>
    </location>
</feature>
<evidence type="ECO:0000256" key="1">
    <source>
        <dbReference type="ARBA" id="ARBA00004123"/>
    </source>
</evidence>
<dbReference type="PANTHER" id="PTHR42107">
    <property type="entry name" value="YALI0D24453P"/>
    <property type="match status" value="1"/>
</dbReference>
<evidence type="ECO:0000256" key="3">
    <source>
        <dbReference type="SAM" id="MobiDB-lite"/>
    </source>
</evidence>
<dbReference type="PANTHER" id="PTHR42107:SF1">
    <property type="entry name" value="WHIM1 DOMAIN-CONTAINING PROTEIN"/>
    <property type="match status" value="1"/>
</dbReference>
<feature type="compositionally biased region" description="Low complexity" evidence="3">
    <location>
        <begin position="29"/>
        <end position="63"/>
    </location>
</feature>
<sequence>MPGGRATTINFTRQARPLDNLPPQHTTMSDSDSALSSPPATDDEMPVAMPPAKAKKPMPQSQSKKSKKNGTILSFLEKRAPSPPRKKRDPSPPHEPAFEDNFDIPFIVMFRSRFSDAFPAKCPHLGPQDLERGVTEDIPSSQIESLLCALLGLVLNRKKPVEKGHYGRALEEAVQTQKSQWPASWNSTNPLHGGRSFNTMTATERLALLKTLILWSLNQSEVISTMIKEGYKSRSTKDKADANIPLSVQPWGRDGDKRQFWLIEGQDDTAFRIYRESDRKKKKITWWSVAGSIEELRTLADKLVEEDGTRDAKSLSERMLHAIPRFEATEEKRKRREYRNARKAAFTRPEPGYSLYEGRTRGKRMRYNFSDEEVDVDSDALSVRRSTRNSGRETPAAPAAATVTASGRQVRSRATGAYGESLVSGQTTERASPATGDYARSDVSEEPRNSHGRSTRAAATKAADGFTKKRKHSEKYDDEDEMDDDEDDATSWDGGDEDEEADRMELDDEDQSDDDASDEEQEPKSLLVKEQPTNAELPKSPPPVVAGDAVPVQPVDPSEQPQPAKDIASNGISIPIVADKPITAEQVPSKVELPLGAPTPPYTAQEESKPVTQYPAAIPNGETAPTHHALDANLPTTKSVTG</sequence>
<dbReference type="Proteomes" id="UP001152607">
    <property type="component" value="Unassembled WGS sequence"/>
</dbReference>
<evidence type="ECO:0000313" key="6">
    <source>
        <dbReference type="Proteomes" id="UP001152607"/>
    </source>
</evidence>
<evidence type="ECO:0000259" key="4">
    <source>
        <dbReference type="Pfam" id="PF15612"/>
    </source>
</evidence>
<dbReference type="EMBL" id="CAOQHR010000004">
    <property type="protein sequence ID" value="CAI6333468.1"/>
    <property type="molecule type" value="Genomic_DNA"/>
</dbReference>
<dbReference type="InterPro" id="IPR028942">
    <property type="entry name" value="WHIM1_dom"/>
</dbReference>
<keyword evidence="6" id="KW-1185">Reference proteome</keyword>
<evidence type="ECO:0000313" key="5">
    <source>
        <dbReference type="EMBL" id="CAI6333468.1"/>
    </source>
</evidence>